<evidence type="ECO:0000313" key="9">
    <source>
        <dbReference type="Proteomes" id="UP001157439"/>
    </source>
</evidence>
<dbReference type="PANTHER" id="PTHR35038:SF6">
    <property type="entry name" value="SURFACE LOCALIZED DECAHEME CYTOCHROME C LIPOPROTEIN"/>
    <property type="match status" value="1"/>
</dbReference>
<evidence type="ECO:0000256" key="5">
    <source>
        <dbReference type="SAM" id="MobiDB-lite"/>
    </source>
</evidence>
<gene>
    <name evidence="8" type="primary">mtrF_3</name>
    <name evidence="8" type="ORF">GCM10007894_29830</name>
</gene>
<dbReference type="Pfam" id="PF22113">
    <property type="entry name" value="Mtrc-MtrF_II-IV_dom"/>
    <property type="match status" value="1"/>
</dbReference>
<dbReference type="GO" id="GO:0046872">
    <property type="term" value="F:metal ion binding"/>
    <property type="evidence" value="ECO:0007669"/>
    <property type="project" value="UniProtKB-KW"/>
</dbReference>
<protein>
    <submittedName>
        <fullName evidence="8">Cytochrome c</fullName>
    </submittedName>
</protein>
<accession>A0AA37TWI2</accession>
<dbReference type="Gene3D" id="3.90.10.10">
    <property type="entry name" value="Cytochrome C3"/>
    <property type="match status" value="1"/>
</dbReference>
<evidence type="ECO:0000256" key="2">
    <source>
        <dbReference type="ARBA" id="ARBA00022729"/>
    </source>
</evidence>
<dbReference type="PROSITE" id="PS51007">
    <property type="entry name" value="CYTC"/>
    <property type="match status" value="1"/>
</dbReference>
<keyword evidence="1 4" id="KW-0479">Metal-binding</keyword>
<evidence type="ECO:0000259" key="7">
    <source>
        <dbReference type="PROSITE" id="PS51007"/>
    </source>
</evidence>
<feature type="chain" id="PRO_5041307579" evidence="6">
    <location>
        <begin position="19"/>
        <end position="637"/>
    </location>
</feature>
<dbReference type="PANTHER" id="PTHR35038">
    <property type="entry name" value="DISSIMILATORY SULFITE REDUCTASE SIRA"/>
    <property type="match status" value="1"/>
</dbReference>
<keyword evidence="9" id="KW-1185">Reference proteome</keyword>
<dbReference type="EMBL" id="BSPO01000014">
    <property type="protein sequence ID" value="GLS85006.1"/>
    <property type="molecule type" value="Genomic_DNA"/>
</dbReference>
<dbReference type="Proteomes" id="UP001157439">
    <property type="component" value="Unassembled WGS sequence"/>
</dbReference>
<organism evidence="8 9">
    <name type="scientific">Paraferrimonas haliotis</name>
    <dbReference type="NCBI Taxonomy" id="2013866"/>
    <lineage>
        <taxon>Bacteria</taxon>
        <taxon>Pseudomonadati</taxon>
        <taxon>Pseudomonadota</taxon>
        <taxon>Gammaproteobacteria</taxon>
        <taxon>Alteromonadales</taxon>
        <taxon>Ferrimonadaceae</taxon>
        <taxon>Paraferrimonas</taxon>
    </lineage>
</organism>
<sequence length="637" mass="67387">MMKKTLLWVALATAVGLAGCGGKDGAAGPAGPQGPQGPQGPEGPGAQPPAAEVINDVNVNIVSYDMGDHVISFDFQVTNEEGLPITTLDRAYAKVASDQDGGLGTPRDGGTGYYSHLSGRHGPEMTEGATLEQVAPGEYQFSTPITVTPDSDPLISLRVGGDKVPASKFQIVRTSQTFAKTTADAQCNACHVDYTSTNAKHASYVGEYSNLIEDKAGQQAFVESCMNCHNQLPKNNDDPTKGGYASNTIQHLAHTKHLGFGAAFDITNCSTCHAAPVVQTERGCSDCHDNQAAAVNTDMDWRLVHKSVAARKALLADNALTVVTENNAAGDFCNVVTAPDTTDLEALYGDGSHDGVNSFVYLSTYLHNYDAANKRFVDRALTSHNAPKTVTFPQSNVMSVCWNPQYVTKRDGYSIEGSVRISLMDPLGDGKAVMLHANSADVRNVMPEGACTNCHNGFNTLEDIFQQDNGDGTAKVKPHKFYGGVDDGGTGCIACHNNGMTRGVSAGFGPMIHDFHFGAKAKERADFERSSGQISSRSLASAEKLNGANCKACHSNGSIDLDQVPAFTMMTKAGNGKSPISANCQSCHSSDQAQAHMQSQGGFFDGTNDSTVKAAESCAVCHSEGSSYGIEKYHNIK</sequence>
<dbReference type="PROSITE" id="PS51257">
    <property type="entry name" value="PROKAR_LIPOPROTEIN"/>
    <property type="match status" value="1"/>
</dbReference>
<comment type="caution">
    <text evidence="8">The sequence shown here is derived from an EMBL/GenBank/DDBJ whole genome shotgun (WGS) entry which is preliminary data.</text>
</comment>
<feature type="signal peptide" evidence="6">
    <location>
        <begin position="1"/>
        <end position="18"/>
    </location>
</feature>
<dbReference type="GO" id="GO:0020037">
    <property type="term" value="F:heme binding"/>
    <property type="evidence" value="ECO:0007669"/>
    <property type="project" value="InterPro"/>
</dbReference>
<dbReference type="AlphaFoldDB" id="A0AA37TWI2"/>
<dbReference type="GO" id="GO:0016491">
    <property type="term" value="F:oxidoreductase activity"/>
    <property type="evidence" value="ECO:0007669"/>
    <property type="project" value="TreeGrafter"/>
</dbReference>
<dbReference type="Gene3D" id="1.10.1130.10">
    <property type="entry name" value="Flavocytochrome C3, Chain A"/>
    <property type="match status" value="1"/>
</dbReference>
<keyword evidence="2 6" id="KW-0732">Signal</keyword>
<reference evidence="8 9" key="1">
    <citation type="journal article" date="2014" name="Int. J. Syst. Evol. Microbiol.">
        <title>Complete genome sequence of Corynebacterium casei LMG S-19264T (=DSM 44701T), isolated from a smear-ripened cheese.</title>
        <authorList>
            <consortium name="US DOE Joint Genome Institute (JGI-PGF)"/>
            <person name="Walter F."/>
            <person name="Albersmeier A."/>
            <person name="Kalinowski J."/>
            <person name="Ruckert C."/>
        </authorList>
    </citation>
    <scope>NUCLEOTIDE SEQUENCE [LARGE SCALE GENOMIC DNA]</scope>
    <source>
        <strain evidence="8 9">NBRC 112785</strain>
    </source>
</reference>
<dbReference type="InterPro" id="IPR054337">
    <property type="entry name" value="Mtrc-MtrF-like_dom_II/IV"/>
</dbReference>
<feature type="region of interest" description="Disordered" evidence="5">
    <location>
        <begin position="26"/>
        <end position="49"/>
    </location>
</feature>
<dbReference type="InterPro" id="IPR051829">
    <property type="entry name" value="Multiheme_Cytochr_ET"/>
</dbReference>
<name>A0AA37TWI2_9GAMM</name>
<keyword evidence="3 4" id="KW-0408">Iron</keyword>
<evidence type="ECO:0000256" key="4">
    <source>
        <dbReference type="PROSITE-ProRule" id="PRU00433"/>
    </source>
</evidence>
<dbReference type="SUPFAM" id="SSF48695">
    <property type="entry name" value="Multiheme cytochromes"/>
    <property type="match status" value="1"/>
</dbReference>
<dbReference type="InterPro" id="IPR009056">
    <property type="entry name" value="Cyt_c-like_dom"/>
</dbReference>
<feature type="domain" description="Cytochrome c" evidence="7">
    <location>
        <begin position="212"/>
        <end position="352"/>
    </location>
</feature>
<evidence type="ECO:0000313" key="8">
    <source>
        <dbReference type="EMBL" id="GLS85006.1"/>
    </source>
</evidence>
<evidence type="ECO:0000256" key="3">
    <source>
        <dbReference type="ARBA" id="ARBA00023004"/>
    </source>
</evidence>
<evidence type="ECO:0000256" key="6">
    <source>
        <dbReference type="SAM" id="SignalP"/>
    </source>
</evidence>
<dbReference type="InterPro" id="IPR036280">
    <property type="entry name" value="Multihaem_cyt_sf"/>
</dbReference>
<dbReference type="RefSeq" id="WP_095499449.1">
    <property type="nucleotide sequence ID" value="NZ_BSPO01000014.1"/>
</dbReference>
<proteinExistence type="predicted"/>
<evidence type="ECO:0000256" key="1">
    <source>
        <dbReference type="ARBA" id="ARBA00022723"/>
    </source>
</evidence>
<dbReference type="GO" id="GO:0009055">
    <property type="term" value="F:electron transfer activity"/>
    <property type="evidence" value="ECO:0007669"/>
    <property type="project" value="InterPro"/>
</dbReference>
<keyword evidence="4" id="KW-0349">Heme</keyword>